<accession>M3A112</accession>
<sequence length="95" mass="10273">MCVMKPSPYQNRCSVSSAPSSASGSFSSPPAEKIPLFRRLDLEDVEVSICSRQFSKCFGSNLDLAGAAIGEPHLAKPHVGAGRRRREETPSKSHK</sequence>
<dbReference type="EMBL" id="KB446564">
    <property type="protein sequence ID" value="EME78086.1"/>
    <property type="molecule type" value="Genomic_DNA"/>
</dbReference>
<protein>
    <submittedName>
        <fullName evidence="2">Uncharacterized protein</fullName>
    </submittedName>
</protein>
<dbReference type="GeneID" id="19334143"/>
<reference evidence="2 3" key="1">
    <citation type="journal article" date="2012" name="PLoS Pathog.">
        <title>Diverse lifestyles and strategies of plant pathogenesis encoded in the genomes of eighteen Dothideomycetes fungi.</title>
        <authorList>
            <person name="Ohm R.A."/>
            <person name="Feau N."/>
            <person name="Henrissat B."/>
            <person name="Schoch C.L."/>
            <person name="Horwitz B.A."/>
            <person name="Barry K.W."/>
            <person name="Condon B.J."/>
            <person name="Copeland A.C."/>
            <person name="Dhillon B."/>
            <person name="Glaser F."/>
            <person name="Hesse C.N."/>
            <person name="Kosti I."/>
            <person name="LaButti K."/>
            <person name="Lindquist E.A."/>
            <person name="Lucas S."/>
            <person name="Salamov A.A."/>
            <person name="Bradshaw R.E."/>
            <person name="Ciuffetti L."/>
            <person name="Hamelin R.C."/>
            <person name="Kema G.H.J."/>
            <person name="Lawrence C."/>
            <person name="Scott J.A."/>
            <person name="Spatafora J.W."/>
            <person name="Turgeon B.G."/>
            <person name="de Wit P.J.G.M."/>
            <person name="Zhong S."/>
            <person name="Goodwin S.B."/>
            <person name="Grigoriev I.V."/>
        </authorList>
    </citation>
    <scope>NUCLEOTIDE SEQUENCE [LARGE SCALE GENOMIC DNA]</scope>
    <source>
        <strain evidence="2 3">CIRAD86</strain>
    </source>
</reference>
<feature type="compositionally biased region" description="Low complexity" evidence="1">
    <location>
        <begin position="14"/>
        <end position="29"/>
    </location>
</feature>
<dbReference type="KEGG" id="pfj:MYCFIDRAFT_179526"/>
<keyword evidence="3" id="KW-1185">Reference proteome</keyword>
<feature type="region of interest" description="Disordered" evidence="1">
    <location>
        <begin position="1"/>
        <end position="29"/>
    </location>
</feature>
<dbReference type="HOGENOM" id="CLU_2373685_0_0_1"/>
<name>M3A112_PSEFD</name>
<organism evidence="2 3">
    <name type="scientific">Pseudocercospora fijiensis (strain CIRAD86)</name>
    <name type="common">Black leaf streak disease fungus</name>
    <name type="synonym">Mycosphaerella fijiensis</name>
    <dbReference type="NCBI Taxonomy" id="383855"/>
    <lineage>
        <taxon>Eukaryota</taxon>
        <taxon>Fungi</taxon>
        <taxon>Dikarya</taxon>
        <taxon>Ascomycota</taxon>
        <taxon>Pezizomycotina</taxon>
        <taxon>Dothideomycetes</taxon>
        <taxon>Dothideomycetidae</taxon>
        <taxon>Mycosphaerellales</taxon>
        <taxon>Mycosphaerellaceae</taxon>
        <taxon>Pseudocercospora</taxon>
    </lineage>
</organism>
<feature type="region of interest" description="Disordered" evidence="1">
    <location>
        <begin position="72"/>
        <end position="95"/>
    </location>
</feature>
<evidence type="ECO:0000313" key="3">
    <source>
        <dbReference type="Proteomes" id="UP000016932"/>
    </source>
</evidence>
<feature type="compositionally biased region" description="Basic and acidic residues" evidence="1">
    <location>
        <begin position="85"/>
        <end position="95"/>
    </location>
</feature>
<dbReference type="VEuPathDB" id="FungiDB:MYCFIDRAFT_179526"/>
<evidence type="ECO:0000313" key="2">
    <source>
        <dbReference type="EMBL" id="EME78086.1"/>
    </source>
</evidence>
<gene>
    <name evidence="2" type="ORF">MYCFIDRAFT_179526</name>
</gene>
<evidence type="ECO:0000256" key="1">
    <source>
        <dbReference type="SAM" id="MobiDB-lite"/>
    </source>
</evidence>
<dbReference type="AlphaFoldDB" id="M3A112"/>
<dbReference type="Proteomes" id="UP000016932">
    <property type="component" value="Unassembled WGS sequence"/>
</dbReference>
<dbReference type="RefSeq" id="XP_007931784.1">
    <property type="nucleotide sequence ID" value="XM_007933593.1"/>
</dbReference>
<proteinExistence type="predicted"/>